<accession>A0A5B7WXX2</accession>
<gene>
    <name evidence="2" type="ORF">GcLGCM259_2274</name>
</gene>
<feature type="transmembrane region" description="Helical" evidence="1">
    <location>
        <begin position="40"/>
        <end position="61"/>
    </location>
</feature>
<dbReference type="Proteomes" id="UP000307000">
    <property type="component" value="Chromosome"/>
</dbReference>
<feature type="transmembrane region" description="Helical" evidence="1">
    <location>
        <begin position="12"/>
        <end position="34"/>
    </location>
</feature>
<keyword evidence="1" id="KW-0812">Transmembrane</keyword>
<protein>
    <submittedName>
        <fullName evidence="2">Uncharacterized protein</fullName>
    </submittedName>
</protein>
<keyword evidence="1" id="KW-1133">Transmembrane helix</keyword>
<dbReference type="Pfam" id="PF09819">
    <property type="entry name" value="ABC_cobalt"/>
    <property type="match status" value="1"/>
</dbReference>
<feature type="transmembrane region" description="Helical" evidence="1">
    <location>
        <begin position="123"/>
        <end position="145"/>
    </location>
</feature>
<evidence type="ECO:0000313" key="2">
    <source>
        <dbReference type="EMBL" id="QCY47983.1"/>
    </source>
</evidence>
<feature type="transmembrane region" description="Helical" evidence="1">
    <location>
        <begin position="157"/>
        <end position="178"/>
    </location>
</feature>
<dbReference type="PIRSF" id="PIRSF037394">
    <property type="entry name" value="ABC_thiamine-permease_YkoE_prd"/>
    <property type="match status" value="1"/>
</dbReference>
<organism evidence="2 3">
    <name type="scientific">Glutamicibacter creatinolyticus</name>
    <dbReference type="NCBI Taxonomy" id="162496"/>
    <lineage>
        <taxon>Bacteria</taxon>
        <taxon>Bacillati</taxon>
        <taxon>Actinomycetota</taxon>
        <taxon>Actinomycetes</taxon>
        <taxon>Micrococcales</taxon>
        <taxon>Micrococcaceae</taxon>
        <taxon>Glutamicibacter</taxon>
    </lineage>
</organism>
<name>A0A5B7WXX2_9MICC</name>
<keyword evidence="1" id="KW-0472">Membrane</keyword>
<dbReference type="AlphaFoldDB" id="A0A5B7WXX2"/>
<reference evidence="2 3" key="1">
    <citation type="submission" date="2018-12" db="EMBL/GenBank/DDBJ databases">
        <title>Complete Genome Sequence of Glutamicibacter creatinolyticus strain LGCM259,isolated from an abscess of a 12-year-old mare in Italy.</title>
        <authorList>
            <person name="Santos R.G."/>
            <person name="Silva A.L."/>
            <person name="Seyffert N."/>
            <person name="Castro T.L.P."/>
            <person name="Attili A.R."/>
            <person name="Rifici C."/>
            <person name="Mazzullo G."/>
            <person name="Brenig B."/>
            <person name="Venanzi F."/>
            <person name="Azevedo V."/>
        </authorList>
    </citation>
    <scope>NUCLEOTIDE SEQUENCE [LARGE SCALE GENOMIC DNA]</scope>
    <source>
        <strain evidence="2 3">LGCM 259</strain>
    </source>
</reference>
<sequence>MTTTPLRASSSWKVADIVVASVIAVASGVVFWGWNAGYGFISLAFVAFPPASAFVAGMWLFPAVLGALIIRKPGAALYCELLAAVISALLGSQWGITVLVSGIVQGLGAEVVFALFRYRVWSLGVAMLAGLGAGLFGALSEAYLMAYYAEYTAGMKLFHVAAMSLSGLVIAGILSYFATRALAATGALSALPSRRANREPVFGRAKQ</sequence>
<keyword evidence="3" id="KW-1185">Reference proteome</keyword>
<proteinExistence type="predicted"/>
<dbReference type="RefSeq" id="WP_138176746.1">
    <property type="nucleotide sequence ID" value="NZ_CP034412.1"/>
</dbReference>
<evidence type="ECO:0000313" key="3">
    <source>
        <dbReference type="Proteomes" id="UP000307000"/>
    </source>
</evidence>
<dbReference type="EMBL" id="CP034412">
    <property type="protein sequence ID" value="QCY47983.1"/>
    <property type="molecule type" value="Genomic_DNA"/>
</dbReference>
<dbReference type="KEGG" id="gcr:GcLGCM259_2274"/>
<dbReference type="InterPro" id="IPR017195">
    <property type="entry name" value="ABC_thiamin-permease_prd"/>
</dbReference>
<evidence type="ECO:0000256" key="1">
    <source>
        <dbReference type="SAM" id="Phobius"/>
    </source>
</evidence>